<keyword evidence="1" id="KW-0472">Membrane</keyword>
<evidence type="ECO:0000313" key="2">
    <source>
        <dbReference type="EMBL" id="AAZ43951.2"/>
    </source>
</evidence>
<name>Q4A5M0_MYCS5</name>
<dbReference type="AlphaFoldDB" id="Q4A5M0"/>
<accession>Q4A5M0</accession>
<evidence type="ECO:0000256" key="1">
    <source>
        <dbReference type="SAM" id="Phobius"/>
    </source>
</evidence>
<sequence length="572" mass="67739">MNSIYILIPFIVISMTIFLFIVIKFIYLTKKMERGVILFKIDYLNKRVLRLNKKSKFFNTVFDSKKLNFTTSNYLSLNTFYDLINKEDLTKIKDYLDFQVNQKEKIDFRISKSASKHLTFKEKIIWKIKNTKNNSISFVLTINPSQDAIYYCTLKWEFNNQNKTKKIIEDNSESYVRAIKTNKNIAVLAFSLKTYYYINSINLFDIYKIVFFLNIPKKSLRFFQKDGLLFFVFPDVKSSKYRKLLSYAKNIQSLSLANKYFINGTIFKNKNYKTLDDKALIIKKAQFCIFNLFNLNICKKTNNLLKLNSKTTEEIEVKNKESLNVFYNLDLHAEDTNSFLDFHRNLEEYIHENAVAKNFQIKKSYLYKYGSEPKQEFSPKDVGYADVEMTNIRESDQRFFRNIPYLNFVFEPIWFDFIRKKQIELLKEENLKKDYVKKTMVKVSQESYLNNPNNYIESSPSVVIYSYKNNFERQKLSKIISQNKQNKVTTFLYIKEIDRSTLHTVSVCDFSAVIIAKEISEKIHHNETLLNCISLISLCEKKNIGIIYENAPEKLSKALTNMAKMNFLIDKI</sequence>
<dbReference type="RefSeq" id="WP_258408885.1">
    <property type="nucleotide sequence ID" value="NC_007294.1"/>
</dbReference>
<feature type="transmembrane region" description="Helical" evidence="1">
    <location>
        <begin position="6"/>
        <end position="27"/>
    </location>
</feature>
<dbReference type="EMBL" id="AE017245">
    <property type="protein sequence ID" value="AAZ43951.2"/>
    <property type="molecule type" value="Genomic_DNA"/>
</dbReference>
<dbReference type="STRING" id="262723.MS53_0543"/>
<keyword evidence="1" id="KW-0812">Transmembrane</keyword>
<evidence type="ECO:0000313" key="3">
    <source>
        <dbReference type="Proteomes" id="UP000000549"/>
    </source>
</evidence>
<dbReference type="NCBIfam" id="NF045955">
    <property type="entry name" value="MHO_4530_fam"/>
    <property type="match status" value="1"/>
</dbReference>
<keyword evidence="3" id="KW-1185">Reference proteome</keyword>
<proteinExistence type="predicted"/>
<dbReference type="KEGG" id="msy:MS53_0543"/>
<keyword evidence="1" id="KW-1133">Transmembrane helix</keyword>
<dbReference type="eggNOG" id="ENOG5031YAM">
    <property type="taxonomic scope" value="Bacteria"/>
</dbReference>
<organism evidence="2 3">
    <name type="scientific">Mycoplasmopsis synoviae (strain 53)</name>
    <name type="common">Mycoplasma synoviae</name>
    <dbReference type="NCBI Taxonomy" id="262723"/>
    <lineage>
        <taxon>Bacteria</taxon>
        <taxon>Bacillati</taxon>
        <taxon>Mycoplasmatota</taxon>
        <taxon>Mycoplasmoidales</taxon>
        <taxon>Metamycoplasmataceae</taxon>
        <taxon>Mycoplasmopsis</taxon>
    </lineage>
</organism>
<dbReference type="HOGENOM" id="CLU_488192_0_0_14"/>
<dbReference type="Proteomes" id="UP000000549">
    <property type="component" value="Chromosome"/>
</dbReference>
<gene>
    <name evidence="2" type="ordered locus">MS53_0543</name>
</gene>
<reference evidence="2 3" key="1">
    <citation type="journal article" date="2005" name="J. Bacteriol.">
        <title>Swine and poultry pathogens: the complete genome sequences of two strains of Mycoplasma hyopneumoniae and a strain of Mycoplasma synoviae.</title>
        <authorList>
            <person name="Vasconcelos A.T."/>
            <person name="Ferreira H.B."/>
            <person name="Bizarro C.V."/>
            <person name="Bonatto S.L."/>
            <person name="Carvalho M.O."/>
            <person name="Pinto P.M."/>
            <person name="Almeida D.F."/>
            <person name="Almeida L.G."/>
            <person name="Almeida R."/>
            <person name="Alves-Filho L."/>
            <person name="Assuncao E.N."/>
            <person name="Azevedo V.A."/>
            <person name="Bogo M.R."/>
            <person name="Brigido M.M."/>
            <person name="Brocchi M."/>
            <person name="Burity H.A."/>
            <person name="Camargo A.A."/>
            <person name="Camargo S.S."/>
            <person name="Carepo M.S."/>
            <person name="Carraro D.M."/>
            <person name="de Mattos Cascardo J.C."/>
            <person name="Castro L.A."/>
            <person name="Cavalcanti G."/>
            <person name="Chemale G."/>
            <person name="Collevatti R.G."/>
            <person name="Cunha C.W."/>
            <person name="Dallagiovanna B."/>
            <person name="Dambros B.P."/>
            <person name="Dellagostin O.A."/>
            <person name="Falcao C."/>
            <person name="Fantinatti-Garboggini F."/>
            <person name="Felipe M.S."/>
            <person name="Fiorentin L."/>
            <person name="Franco G.R."/>
            <person name="Freitas N.S."/>
            <person name="Frias D."/>
            <person name="Grangeiro T.B."/>
            <person name="Grisard E.C."/>
            <person name="Guimaraes C.T."/>
            <person name="Hungria M."/>
            <person name="Jardim S.N."/>
            <person name="Krieger M.A."/>
            <person name="Laurino J.P."/>
            <person name="Lima L.F."/>
            <person name="Lopes M.I."/>
            <person name="Loreto E.L."/>
            <person name="Madeira H.M."/>
            <person name="Manfio G.P."/>
            <person name="Maranhao A.Q."/>
            <person name="Martinkovics C.T."/>
            <person name="Medeiros S.R."/>
            <person name="Moreira M.A."/>
            <person name="Neiva M."/>
            <person name="Ramalho-Neto C.E."/>
            <person name="Nicolas M.F."/>
            <person name="Oliveira S.C."/>
            <person name="Paixao R.F."/>
            <person name="Pedrosa F.O."/>
            <person name="Pena S.D."/>
            <person name="Pereira M."/>
            <person name="Pereira-Ferrari L."/>
            <person name="Piffer I."/>
            <person name="Pinto L.S."/>
            <person name="Potrich D.P."/>
            <person name="Salim A.C."/>
            <person name="Santos F.R."/>
            <person name="Schmitt R."/>
            <person name="Schneider M.P."/>
            <person name="Schrank A."/>
            <person name="Schrank I.S."/>
            <person name="Schuck A.F."/>
            <person name="Seuanez H.N."/>
            <person name="Silva D.W."/>
            <person name="Silva R."/>
            <person name="Silva S.C."/>
            <person name="Soares C.M."/>
            <person name="Souza K.R."/>
            <person name="Souza R.C."/>
            <person name="Staats C.C."/>
            <person name="Steffens M.B."/>
            <person name="Teixeira S.M."/>
            <person name="Urmenyi T.P."/>
            <person name="Vainstein M.H."/>
            <person name="Zuccherato L.W."/>
            <person name="Simpson A.J."/>
            <person name="Zaha A."/>
        </authorList>
    </citation>
    <scope>NUCLEOTIDE SEQUENCE [LARGE SCALE GENOMIC DNA]</scope>
    <source>
        <strain evidence="2 3">53</strain>
    </source>
</reference>
<protein>
    <submittedName>
        <fullName evidence="2">Uncharacterized protein</fullName>
    </submittedName>
</protein>